<dbReference type="STRING" id="2754.EH55_04735"/>
<accession>A0A073J3K0</accession>
<evidence type="ECO:0000313" key="4">
    <source>
        <dbReference type="Proteomes" id="UP000027665"/>
    </source>
</evidence>
<feature type="transmembrane region" description="Helical" evidence="1">
    <location>
        <begin position="20"/>
        <end position="41"/>
    </location>
</feature>
<dbReference type="OrthoDB" id="9792533at2"/>
<feature type="transmembrane region" description="Helical" evidence="1">
    <location>
        <begin position="87"/>
        <end position="106"/>
    </location>
</feature>
<dbReference type="Pfam" id="PF10080">
    <property type="entry name" value="FtrD-like"/>
    <property type="match status" value="1"/>
</dbReference>
<feature type="transmembrane region" description="Helical" evidence="1">
    <location>
        <begin position="126"/>
        <end position="146"/>
    </location>
</feature>
<protein>
    <submittedName>
        <fullName evidence="3">Membrane protein</fullName>
    </submittedName>
</protein>
<name>A0A073J3K0_9BACT</name>
<feature type="transmembrane region" description="Helical" evidence="1">
    <location>
        <begin position="205"/>
        <end position="223"/>
    </location>
</feature>
<feature type="domain" description="Membrane iron-sulfur containing protein FtrD-like" evidence="2">
    <location>
        <begin position="299"/>
        <end position="401"/>
    </location>
</feature>
<evidence type="ECO:0000259" key="2">
    <source>
        <dbReference type="Pfam" id="PF10080"/>
    </source>
</evidence>
<feature type="transmembrane region" description="Helical" evidence="1">
    <location>
        <begin position="158"/>
        <end position="180"/>
    </location>
</feature>
<feature type="transmembrane region" description="Helical" evidence="1">
    <location>
        <begin position="53"/>
        <end position="75"/>
    </location>
</feature>
<dbReference type="AlphaFoldDB" id="A0A073J3K0"/>
<dbReference type="eggNOG" id="COG4393">
    <property type="taxonomic scope" value="Bacteria"/>
</dbReference>
<dbReference type="EMBL" id="JMKI01000031">
    <property type="protein sequence ID" value="KEJ92312.1"/>
    <property type="molecule type" value="Genomic_DNA"/>
</dbReference>
<comment type="caution">
    <text evidence="3">The sequence shown here is derived from an EMBL/GenBank/DDBJ whole genome shotgun (WGS) entry which is preliminary data.</text>
</comment>
<keyword evidence="4" id="KW-1185">Reference proteome</keyword>
<dbReference type="Proteomes" id="UP000027665">
    <property type="component" value="Unassembled WGS sequence"/>
</dbReference>
<keyword evidence="1" id="KW-0472">Membrane</keyword>
<organism evidence="3 4">
    <name type="scientific">Synergistes jonesii</name>
    <dbReference type="NCBI Taxonomy" id="2754"/>
    <lineage>
        <taxon>Bacteria</taxon>
        <taxon>Thermotogati</taxon>
        <taxon>Synergistota</taxon>
        <taxon>Synergistia</taxon>
        <taxon>Synergistales</taxon>
        <taxon>Synergistaceae</taxon>
        <taxon>Synergistes</taxon>
    </lineage>
</organism>
<dbReference type="InterPro" id="IPR018758">
    <property type="entry name" value="FtrD-like"/>
</dbReference>
<keyword evidence="1" id="KW-0812">Transmembrane</keyword>
<feature type="transmembrane region" description="Helical" evidence="1">
    <location>
        <begin position="251"/>
        <end position="272"/>
    </location>
</feature>
<keyword evidence="1" id="KW-1133">Transmembrane helix</keyword>
<gene>
    <name evidence="3" type="ORF">EH55_04735</name>
</gene>
<proteinExistence type="predicted"/>
<evidence type="ECO:0000256" key="1">
    <source>
        <dbReference type="SAM" id="Phobius"/>
    </source>
</evidence>
<evidence type="ECO:0000313" key="3">
    <source>
        <dbReference type="EMBL" id="KEJ92312.1"/>
    </source>
</evidence>
<sequence>MTGIILSFAAQAEGKAGRRIVWAGAACGFLLGCALFGVRMWDPKGMNLILMSFNRWVVVAIAAVAALSTLFLLTARRTARRRGSADLLLLSALAALSLMYLTSPVIQFTQEFVYFGESGVSTNVLLRAIGFTLGVALCLLLSLSSFQVHRALNGRGGLLFLFGSVLLFFLEYGVAAVAALQRLKAIPLTDFVFKVMIFGDSHKNAFIFAQLALALVMLAWVVMTHQKPTGEFANKALLRKEKARLRNCRRWSWSLLAWGVAVIFVVVVLHYLDTRPPAEVTPEGYALENGIITIPLEQVSDGHLHKFSYKTPNGYEVRFLVVKKPIGTAYGLGLDACEICGIAGYYERGEEEIVCRRCDVVMNKNTIGFHGGCNPIPFPYEIRESNIFINVKDLEANEKRFR</sequence>
<reference evidence="3 4" key="1">
    <citation type="submission" date="2014-04" db="EMBL/GenBank/DDBJ databases">
        <title>Draft Genome Sequence of Synergistes jonesii.</title>
        <authorList>
            <person name="Coil D.A."/>
            <person name="Eisen J.A."/>
            <person name="Holland-Moritz H.E."/>
        </authorList>
    </citation>
    <scope>NUCLEOTIDE SEQUENCE [LARGE SCALE GENOMIC DNA]</scope>
    <source>
        <strain evidence="3 4">78-1</strain>
    </source>
</reference>